<proteinExistence type="predicted"/>
<organism evidence="2 3">
    <name type="scientific">Physcomitrium patens</name>
    <name type="common">Spreading-leaved earth moss</name>
    <name type="synonym">Physcomitrella patens</name>
    <dbReference type="NCBI Taxonomy" id="3218"/>
    <lineage>
        <taxon>Eukaryota</taxon>
        <taxon>Viridiplantae</taxon>
        <taxon>Streptophyta</taxon>
        <taxon>Embryophyta</taxon>
        <taxon>Bryophyta</taxon>
        <taxon>Bryophytina</taxon>
        <taxon>Bryopsida</taxon>
        <taxon>Funariidae</taxon>
        <taxon>Funariales</taxon>
        <taxon>Funariaceae</taxon>
        <taxon>Physcomitrium</taxon>
    </lineage>
</organism>
<dbReference type="EMBL" id="ABEU02000001">
    <property type="status" value="NOT_ANNOTATED_CDS"/>
    <property type="molecule type" value="Genomic_DNA"/>
</dbReference>
<accession>A0A7I4FAU6</accession>
<dbReference type="InParanoid" id="A0A7I4FAU6"/>
<evidence type="ECO:0000313" key="2">
    <source>
        <dbReference type="EnsemblPlants" id="Pp3c1_19420V3.2"/>
    </source>
</evidence>
<protein>
    <submittedName>
        <fullName evidence="2">Uncharacterized protein</fullName>
    </submittedName>
</protein>
<evidence type="ECO:0000256" key="1">
    <source>
        <dbReference type="SAM" id="MobiDB-lite"/>
    </source>
</evidence>
<keyword evidence="3" id="KW-1185">Reference proteome</keyword>
<dbReference type="InterPro" id="IPR010736">
    <property type="entry name" value="SHIPPO-rpt"/>
</dbReference>
<dbReference type="Pfam" id="PF07004">
    <property type="entry name" value="SHIPPO-rpt"/>
    <property type="match status" value="2"/>
</dbReference>
<dbReference type="Gramene" id="Pp3c1_19420V3.2">
    <property type="protein sequence ID" value="Pp3c1_19420V3.2"/>
    <property type="gene ID" value="Pp3c1_19420"/>
</dbReference>
<evidence type="ECO:0000313" key="3">
    <source>
        <dbReference type="Proteomes" id="UP000006727"/>
    </source>
</evidence>
<dbReference type="EnsemblPlants" id="Pp3c1_19420V3.2">
    <property type="protein sequence ID" value="Pp3c1_19420V3.2"/>
    <property type="gene ID" value="Pp3c1_19420"/>
</dbReference>
<reference evidence="2 3" key="2">
    <citation type="journal article" date="2018" name="Plant J.">
        <title>The Physcomitrella patens chromosome-scale assembly reveals moss genome structure and evolution.</title>
        <authorList>
            <person name="Lang D."/>
            <person name="Ullrich K.K."/>
            <person name="Murat F."/>
            <person name="Fuchs J."/>
            <person name="Jenkins J."/>
            <person name="Haas F.B."/>
            <person name="Piednoel M."/>
            <person name="Gundlach H."/>
            <person name="Van Bel M."/>
            <person name="Meyberg R."/>
            <person name="Vives C."/>
            <person name="Morata J."/>
            <person name="Symeonidi A."/>
            <person name="Hiss M."/>
            <person name="Muchero W."/>
            <person name="Kamisugi Y."/>
            <person name="Saleh O."/>
            <person name="Blanc G."/>
            <person name="Decker E.L."/>
            <person name="van Gessel N."/>
            <person name="Grimwood J."/>
            <person name="Hayes R.D."/>
            <person name="Graham S.W."/>
            <person name="Gunter L.E."/>
            <person name="McDaniel S.F."/>
            <person name="Hoernstein S.N.W."/>
            <person name="Larsson A."/>
            <person name="Li F.W."/>
            <person name="Perroud P.F."/>
            <person name="Phillips J."/>
            <person name="Ranjan P."/>
            <person name="Rokshar D.S."/>
            <person name="Rothfels C.J."/>
            <person name="Schneider L."/>
            <person name="Shu S."/>
            <person name="Stevenson D.W."/>
            <person name="Thummler F."/>
            <person name="Tillich M."/>
            <person name="Villarreal Aguilar J.C."/>
            <person name="Widiez T."/>
            <person name="Wong G.K."/>
            <person name="Wymore A."/>
            <person name="Zhang Y."/>
            <person name="Zimmer A.D."/>
            <person name="Quatrano R.S."/>
            <person name="Mayer K.F.X."/>
            <person name="Goodstein D."/>
            <person name="Casacuberta J.M."/>
            <person name="Vandepoele K."/>
            <person name="Reski R."/>
            <person name="Cuming A.C."/>
            <person name="Tuskan G.A."/>
            <person name="Maumus F."/>
            <person name="Salse J."/>
            <person name="Schmutz J."/>
            <person name="Rensing S.A."/>
        </authorList>
    </citation>
    <scope>NUCLEOTIDE SEQUENCE [LARGE SCALE GENOMIC DNA]</scope>
    <source>
        <strain evidence="2 3">cv. Gransden 2004</strain>
    </source>
</reference>
<name>A0A7I4FAU6_PHYPA</name>
<reference evidence="2" key="3">
    <citation type="submission" date="2020-12" db="UniProtKB">
        <authorList>
            <consortium name="EnsemblPlants"/>
        </authorList>
    </citation>
    <scope>IDENTIFICATION</scope>
</reference>
<dbReference type="Proteomes" id="UP000006727">
    <property type="component" value="Chromosome 1"/>
</dbReference>
<reference evidence="2 3" key="1">
    <citation type="journal article" date="2008" name="Science">
        <title>The Physcomitrella genome reveals evolutionary insights into the conquest of land by plants.</title>
        <authorList>
            <person name="Rensing S."/>
            <person name="Lang D."/>
            <person name="Zimmer A."/>
            <person name="Terry A."/>
            <person name="Salamov A."/>
            <person name="Shapiro H."/>
            <person name="Nishiyama T."/>
            <person name="Perroud P.-F."/>
            <person name="Lindquist E."/>
            <person name="Kamisugi Y."/>
            <person name="Tanahashi T."/>
            <person name="Sakakibara K."/>
            <person name="Fujita T."/>
            <person name="Oishi K."/>
            <person name="Shin-I T."/>
            <person name="Kuroki Y."/>
            <person name="Toyoda A."/>
            <person name="Suzuki Y."/>
            <person name="Hashimoto A."/>
            <person name="Yamaguchi K."/>
            <person name="Sugano A."/>
            <person name="Kohara Y."/>
            <person name="Fujiyama A."/>
            <person name="Anterola A."/>
            <person name="Aoki S."/>
            <person name="Ashton N."/>
            <person name="Barbazuk W.B."/>
            <person name="Barker E."/>
            <person name="Bennetzen J."/>
            <person name="Bezanilla M."/>
            <person name="Blankenship R."/>
            <person name="Cho S.H."/>
            <person name="Dutcher S."/>
            <person name="Estelle M."/>
            <person name="Fawcett J.A."/>
            <person name="Gundlach H."/>
            <person name="Hanada K."/>
            <person name="Heyl A."/>
            <person name="Hicks K.A."/>
            <person name="Hugh J."/>
            <person name="Lohr M."/>
            <person name="Mayer K."/>
            <person name="Melkozernov A."/>
            <person name="Murata T."/>
            <person name="Nelson D."/>
            <person name="Pils B."/>
            <person name="Prigge M."/>
            <person name="Reiss B."/>
            <person name="Renner T."/>
            <person name="Rombauts S."/>
            <person name="Rushton P."/>
            <person name="Sanderfoot A."/>
            <person name="Schween G."/>
            <person name="Shiu S.-H."/>
            <person name="Stueber K."/>
            <person name="Theodoulou F.L."/>
            <person name="Tu H."/>
            <person name="Van de Peer Y."/>
            <person name="Verrier P.J."/>
            <person name="Waters E."/>
            <person name="Wood A."/>
            <person name="Yang L."/>
            <person name="Cove D."/>
            <person name="Cuming A."/>
            <person name="Hasebe M."/>
            <person name="Lucas S."/>
            <person name="Mishler D.B."/>
            <person name="Reski R."/>
            <person name="Grigoriev I."/>
            <person name="Quatrano R.S."/>
            <person name="Boore J.L."/>
        </authorList>
    </citation>
    <scope>NUCLEOTIDE SEQUENCE [LARGE SCALE GENOMIC DNA]</scope>
    <source>
        <strain evidence="2 3">cv. Gransden 2004</strain>
    </source>
</reference>
<dbReference type="AlphaFoldDB" id="A0A7I4FAU6"/>
<feature type="region of interest" description="Disordered" evidence="1">
    <location>
        <begin position="169"/>
        <end position="190"/>
    </location>
</feature>
<sequence length="290" mass="32136">MLGTYNMRKDLNDSPKHTMGIRCYKVSPLNLPGPGTYDLTHHHNCTNIRGPCHSMGEKIMYFPDGGVPGPGTYDLRDEISLQSVGKCITMGRRFRNGAPCTLGSKIPWSAPVSARYSISDKPGVCLFQPSSPGLETHRSRSSEFAGPMYTMGQRFYRLRNRVERRHMCYSPPTKSKPTKSAIHVPPKSGADATTFSPRMLKKFLEHFPQVVNVEPTPSPQVGIHRKYSTHVHSQPSISVATQTPSAPQKEAIPPAAPKLNAWMEVSKNLQFVRTRLSAAARISDPESPPE</sequence>